<keyword evidence="5" id="KW-0762">Sugar transport</keyword>
<evidence type="ECO:0000256" key="6">
    <source>
        <dbReference type="ARBA" id="ARBA00022692"/>
    </source>
</evidence>
<evidence type="ECO:0000256" key="10">
    <source>
        <dbReference type="ARBA" id="ARBA00023114"/>
    </source>
</evidence>
<keyword evidence="7" id="KW-0732">Signal</keyword>
<dbReference type="PANTHER" id="PTHR33619">
    <property type="entry name" value="POLYSACCHARIDE EXPORT PROTEIN GFCE-RELATED"/>
    <property type="match status" value="1"/>
</dbReference>
<keyword evidence="6" id="KW-0812">Transmembrane</keyword>
<evidence type="ECO:0000256" key="2">
    <source>
        <dbReference type="ARBA" id="ARBA00009450"/>
    </source>
</evidence>
<sequence length="331" mass="36612">MPSPFRPSPGPRQVPEVTDLAEAFDVVCRNYRLGPEDQLNILFQTEWNVPPGSFKLDTLDQIKIKFILDPQLNEDVVIRPDGMITLQAIGEIKAAGLTPEELGKRIEQKFLEANIFSREDSRGGLKDYRLVTVHVVGFYEKVKRLITSLTTLTGGAQSTVTVKPDGTIDLPLLKDRILCAGYTVREIENTVNRLYKDTVFEHVVASLALVQAKSRKVYIMGEVGAPGAYTISQPITALHAIALAGGHNREFADLTSVILISKNIYGKPIGRRLDLKKIFDVGDMSSAIMVKPYDVLFVPRTYVGDLRLFMQQYVTTISDFASLAGLLGGSQ</sequence>
<feature type="domain" description="SLBB" evidence="16">
    <location>
        <begin position="215"/>
        <end position="298"/>
    </location>
</feature>
<evidence type="ECO:0000313" key="17">
    <source>
        <dbReference type="EMBL" id="MBI5250330.1"/>
    </source>
</evidence>
<protein>
    <submittedName>
        <fullName evidence="17">Polysaccharide biosynthesis/export family protein</fullName>
    </submittedName>
</protein>
<dbReference type="Gene3D" id="3.10.560.10">
    <property type="entry name" value="Outer membrane lipoprotein wza domain like"/>
    <property type="match status" value="1"/>
</dbReference>
<keyword evidence="3" id="KW-0813">Transport</keyword>
<evidence type="ECO:0000256" key="12">
    <source>
        <dbReference type="ARBA" id="ARBA00023139"/>
    </source>
</evidence>
<dbReference type="GO" id="GO:0015288">
    <property type="term" value="F:porin activity"/>
    <property type="evidence" value="ECO:0007669"/>
    <property type="project" value="UniProtKB-KW"/>
</dbReference>
<feature type="domain" description="Polysaccharide export protein N-terminal" evidence="15">
    <location>
        <begin position="30"/>
        <end position="110"/>
    </location>
</feature>
<evidence type="ECO:0000256" key="4">
    <source>
        <dbReference type="ARBA" id="ARBA00022452"/>
    </source>
</evidence>
<dbReference type="AlphaFoldDB" id="A0A9D6V491"/>
<dbReference type="InterPro" id="IPR049712">
    <property type="entry name" value="Poly_export"/>
</dbReference>
<evidence type="ECO:0000313" key="18">
    <source>
        <dbReference type="Proteomes" id="UP000807825"/>
    </source>
</evidence>
<dbReference type="Gene3D" id="3.30.1950.10">
    <property type="entry name" value="wza like domain"/>
    <property type="match status" value="2"/>
</dbReference>
<evidence type="ECO:0000256" key="14">
    <source>
        <dbReference type="ARBA" id="ARBA00023288"/>
    </source>
</evidence>
<evidence type="ECO:0000256" key="5">
    <source>
        <dbReference type="ARBA" id="ARBA00022597"/>
    </source>
</evidence>
<evidence type="ECO:0000259" key="16">
    <source>
        <dbReference type="Pfam" id="PF22461"/>
    </source>
</evidence>
<keyword evidence="14" id="KW-0449">Lipoprotein</keyword>
<evidence type="ECO:0000256" key="9">
    <source>
        <dbReference type="ARBA" id="ARBA00023065"/>
    </source>
</evidence>
<dbReference type="GO" id="GO:0046930">
    <property type="term" value="C:pore complex"/>
    <property type="evidence" value="ECO:0007669"/>
    <property type="project" value="UniProtKB-KW"/>
</dbReference>
<dbReference type="InterPro" id="IPR054765">
    <property type="entry name" value="SLBB_dom"/>
</dbReference>
<dbReference type="Pfam" id="PF22461">
    <property type="entry name" value="SLBB_2"/>
    <property type="match status" value="1"/>
</dbReference>
<accession>A0A9D6V491</accession>
<reference evidence="17" key="1">
    <citation type="submission" date="2020-07" db="EMBL/GenBank/DDBJ databases">
        <title>Huge and variable diversity of episymbiotic CPR bacteria and DPANN archaea in groundwater ecosystems.</title>
        <authorList>
            <person name="He C.Y."/>
            <person name="Keren R."/>
            <person name="Whittaker M."/>
            <person name="Farag I.F."/>
            <person name="Doudna J."/>
            <person name="Cate J.H.D."/>
            <person name="Banfield J.F."/>
        </authorList>
    </citation>
    <scope>NUCLEOTIDE SEQUENCE</scope>
    <source>
        <strain evidence="17">NC_groundwater_1664_Pr3_B-0.1um_52_9</strain>
    </source>
</reference>
<evidence type="ECO:0000259" key="15">
    <source>
        <dbReference type="Pfam" id="PF02563"/>
    </source>
</evidence>
<evidence type="ECO:0000256" key="8">
    <source>
        <dbReference type="ARBA" id="ARBA00023047"/>
    </source>
</evidence>
<comment type="similarity">
    <text evidence="2">Belongs to the BexD/CtrA/VexA family.</text>
</comment>
<keyword evidence="11" id="KW-0472">Membrane</keyword>
<dbReference type="GO" id="GO:0009279">
    <property type="term" value="C:cell outer membrane"/>
    <property type="evidence" value="ECO:0007669"/>
    <property type="project" value="UniProtKB-SubCell"/>
</dbReference>
<gene>
    <name evidence="17" type="ORF">HY912_12620</name>
</gene>
<keyword evidence="4" id="KW-1134">Transmembrane beta strand</keyword>
<proteinExistence type="inferred from homology"/>
<dbReference type="GO" id="GO:0006811">
    <property type="term" value="P:monoatomic ion transport"/>
    <property type="evidence" value="ECO:0007669"/>
    <property type="project" value="UniProtKB-KW"/>
</dbReference>
<evidence type="ECO:0000256" key="3">
    <source>
        <dbReference type="ARBA" id="ARBA00022448"/>
    </source>
</evidence>
<keyword evidence="8" id="KW-0625">Polysaccharide transport</keyword>
<keyword evidence="9" id="KW-0406">Ion transport</keyword>
<keyword evidence="13" id="KW-0998">Cell outer membrane</keyword>
<dbReference type="GO" id="GO:0015159">
    <property type="term" value="F:polysaccharide transmembrane transporter activity"/>
    <property type="evidence" value="ECO:0007669"/>
    <property type="project" value="InterPro"/>
</dbReference>
<evidence type="ECO:0000256" key="13">
    <source>
        <dbReference type="ARBA" id="ARBA00023237"/>
    </source>
</evidence>
<dbReference type="Proteomes" id="UP000807825">
    <property type="component" value="Unassembled WGS sequence"/>
</dbReference>
<keyword evidence="12" id="KW-0564">Palmitate</keyword>
<dbReference type="PANTHER" id="PTHR33619:SF3">
    <property type="entry name" value="POLYSACCHARIDE EXPORT PROTEIN GFCE-RELATED"/>
    <property type="match status" value="1"/>
</dbReference>
<comment type="caution">
    <text evidence="17">The sequence shown here is derived from an EMBL/GenBank/DDBJ whole genome shotgun (WGS) entry which is preliminary data.</text>
</comment>
<comment type="subcellular location">
    <subcellularLocation>
        <location evidence="1">Cell outer membrane</location>
        <topology evidence="1">Multi-pass membrane protein</topology>
    </subcellularLocation>
</comment>
<dbReference type="EMBL" id="JACRDE010000334">
    <property type="protein sequence ID" value="MBI5250330.1"/>
    <property type="molecule type" value="Genomic_DNA"/>
</dbReference>
<dbReference type="Pfam" id="PF02563">
    <property type="entry name" value="Poly_export"/>
    <property type="match status" value="1"/>
</dbReference>
<dbReference type="InterPro" id="IPR003715">
    <property type="entry name" value="Poly_export_N"/>
</dbReference>
<evidence type="ECO:0000256" key="11">
    <source>
        <dbReference type="ARBA" id="ARBA00023136"/>
    </source>
</evidence>
<evidence type="ECO:0000256" key="1">
    <source>
        <dbReference type="ARBA" id="ARBA00004571"/>
    </source>
</evidence>
<keyword evidence="10" id="KW-0626">Porin</keyword>
<name>A0A9D6V491_9BACT</name>
<evidence type="ECO:0000256" key="7">
    <source>
        <dbReference type="ARBA" id="ARBA00022729"/>
    </source>
</evidence>
<organism evidence="17 18">
    <name type="scientific">Desulfomonile tiedjei</name>
    <dbReference type="NCBI Taxonomy" id="2358"/>
    <lineage>
        <taxon>Bacteria</taxon>
        <taxon>Pseudomonadati</taxon>
        <taxon>Thermodesulfobacteriota</taxon>
        <taxon>Desulfomonilia</taxon>
        <taxon>Desulfomonilales</taxon>
        <taxon>Desulfomonilaceae</taxon>
        <taxon>Desulfomonile</taxon>
    </lineage>
</organism>